<feature type="domain" description="MaoC-like" evidence="2">
    <location>
        <begin position="11"/>
        <end position="125"/>
    </location>
</feature>
<dbReference type="PANTHER" id="PTHR42993">
    <property type="entry name" value="MAOC-LIKE DEHYDRATASE DOMAIN-CONTAINING PROTEIN"/>
    <property type="match status" value="1"/>
</dbReference>
<organism evidence="4 5">
    <name type="scientific">Actinomadura physcomitrii</name>
    <dbReference type="NCBI Taxonomy" id="2650748"/>
    <lineage>
        <taxon>Bacteria</taxon>
        <taxon>Bacillati</taxon>
        <taxon>Actinomycetota</taxon>
        <taxon>Actinomycetes</taxon>
        <taxon>Streptosporangiales</taxon>
        <taxon>Thermomonosporaceae</taxon>
        <taxon>Actinomadura</taxon>
    </lineage>
</organism>
<dbReference type="InterPro" id="IPR002539">
    <property type="entry name" value="MaoC-like_dom"/>
</dbReference>
<name>A0A6I4ML64_9ACTN</name>
<evidence type="ECO:0000259" key="2">
    <source>
        <dbReference type="Pfam" id="PF01575"/>
    </source>
</evidence>
<evidence type="ECO:0000313" key="5">
    <source>
        <dbReference type="Proteomes" id="UP000462055"/>
    </source>
</evidence>
<comment type="caution">
    <text evidence="4">The sequence shown here is derived from an EMBL/GenBank/DDBJ whole genome shotgun (WGS) entry which is preliminary data.</text>
</comment>
<protein>
    <submittedName>
        <fullName evidence="4">Dehydratase</fullName>
    </submittedName>
</protein>
<dbReference type="AlphaFoldDB" id="A0A6I4ML64"/>
<comment type="similarity">
    <text evidence="1">Belongs to the enoyl-CoA hydratase/isomerase family.</text>
</comment>
<dbReference type="RefSeq" id="WP_151597204.1">
    <property type="nucleotide sequence ID" value="NZ_WBMS02000029.1"/>
</dbReference>
<dbReference type="Pfam" id="PF01575">
    <property type="entry name" value="MaoC_dehydratas"/>
    <property type="match status" value="1"/>
</dbReference>
<gene>
    <name evidence="3" type="ORF">F8568_030910</name>
    <name evidence="4" type="ORF">F8568_034290</name>
</gene>
<sequence length="150" mass="16227">MRTFHGIDEYEKAVGTHLGHSEWHTVTQEQVDGFADATGDHQWIHVDPERAKDGPFGGTIAHGYLTVSLIPRLMSEISRVEGLTMGINYGSDKVRFPAPVPVGSRVRAGAELVALDRTAQGARAKVRVTIEREGGDKPVCVAEVLSVLVA</sequence>
<dbReference type="Proteomes" id="UP000462055">
    <property type="component" value="Unassembled WGS sequence"/>
</dbReference>
<keyword evidence="5" id="KW-1185">Reference proteome</keyword>
<reference evidence="4 5" key="1">
    <citation type="submission" date="2019-12" db="EMBL/GenBank/DDBJ databases">
        <title>Actinomadura physcomitrii sp. nov., a novel actinomycete isolated from moss [Physcomitrium sphaericum (Ludw) Fuernr].</title>
        <authorList>
            <person name="Zhuang X."/>
        </authorList>
    </citation>
    <scope>NUCLEOTIDE SEQUENCE [LARGE SCALE GENOMIC DNA]</scope>
    <source>
        <strain evidence="4 5">LD22</strain>
    </source>
</reference>
<evidence type="ECO:0000256" key="1">
    <source>
        <dbReference type="ARBA" id="ARBA00005254"/>
    </source>
</evidence>
<accession>A0A6I4ML64</accession>
<dbReference type="CDD" id="cd03450">
    <property type="entry name" value="NodN"/>
    <property type="match status" value="1"/>
</dbReference>
<dbReference type="InterPro" id="IPR039375">
    <property type="entry name" value="NodN-like"/>
</dbReference>
<dbReference type="EMBL" id="WBMS02000029">
    <property type="protein sequence ID" value="MWA04706.1"/>
    <property type="molecule type" value="Genomic_DNA"/>
</dbReference>
<dbReference type="Gene3D" id="3.10.129.10">
    <property type="entry name" value="Hotdog Thioesterase"/>
    <property type="match status" value="1"/>
</dbReference>
<evidence type="ECO:0000313" key="3">
    <source>
        <dbReference type="EMBL" id="MWA04706.1"/>
    </source>
</evidence>
<dbReference type="EMBL" id="WBMS02000036">
    <property type="protein sequence ID" value="MWA05345.1"/>
    <property type="molecule type" value="Genomic_DNA"/>
</dbReference>
<proteinExistence type="inferred from homology"/>
<dbReference type="PANTHER" id="PTHR42993:SF1">
    <property type="entry name" value="MAOC-LIKE DEHYDRATASE DOMAIN-CONTAINING PROTEIN"/>
    <property type="match status" value="1"/>
</dbReference>
<evidence type="ECO:0000313" key="4">
    <source>
        <dbReference type="EMBL" id="MWA05345.1"/>
    </source>
</evidence>
<dbReference type="SUPFAM" id="SSF54637">
    <property type="entry name" value="Thioesterase/thiol ester dehydrase-isomerase"/>
    <property type="match status" value="1"/>
</dbReference>
<dbReference type="InterPro" id="IPR029069">
    <property type="entry name" value="HotDog_dom_sf"/>
</dbReference>